<dbReference type="EMBL" id="JAMTCP010000030">
    <property type="protein sequence ID" value="MCP2260674.1"/>
    <property type="molecule type" value="Genomic_DNA"/>
</dbReference>
<keyword evidence="2" id="KW-1185">Reference proteome</keyword>
<comment type="caution">
    <text evidence="1">The sequence shown here is derived from an EMBL/GenBank/DDBJ whole genome shotgun (WGS) entry which is preliminary data.</text>
</comment>
<dbReference type="Proteomes" id="UP001205311">
    <property type="component" value="Unassembled WGS sequence"/>
</dbReference>
<evidence type="ECO:0008006" key="3">
    <source>
        <dbReference type="Google" id="ProtNLM"/>
    </source>
</evidence>
<accession>A0ABT1HYT0</accession>
<reference evidence="1 2" key="1">
    <citation type="submission" date="2022-06" db="EMBL/GenBank/DDBJ databases">
        <title>Genomic Encyclopedia of Archaeal and Bacterial Type Strains, Phase II (KMG-II): from individual species to whole genera.</title>
        <authorList>
            <person name="Goeker M."/>
        </authorList>
    </citation>
    <scope>NUCLEOTIDE SEQUENCE [LARGE SCALE GENOMIC DNA]</scope>
    <source>
        <strain evidence="1 2">DSM 40477</strain>
    </source>
</reference>
<protein>
    <recommendedName>
        <fullName evidence="3">Transposase</fullName>
    </recommendedName>
</protein>
<proteinExistence type="predicted"/>
<sequence length="84" mass="9602">MIRPREIGDIADKDRTGVLWREVLERFDPWQTLYERLSHGSADCTRSRLVDQACARAGLIDEWGWVVSVDSSLVRAHQHSGPAR</sequence>
<name>A0ABT1HYT0_STRSD</name>
<organism evidence="1 2">
    <name type="scientific">Streptoalloteichus tenebrarius (strain ATCC 17920 / DSM 40477 / JCM 4838 / CBS 697.72 / NBRC 16177 / NCIMB 11028 / NRRL B-12390 / A12253. 1 / ISP 5477)</name>
    <name type="common">Streptomyces tenebrarius</name>
    <dbReference type="NCBI Taxonomy" id="1933"/>
    <lineage>
        <taxon>Bacteria</taxon>
        <taxon>Bacillati</taxon>
        <taxon>Actinomycetota</taxon>
        <taxon>Actinomycetes</taxon>
        <taxon>Pseudonocardiales</taxon>
        <taxon>Pseudonocardiaceae</taxon>
        <taxon>Streptoalloteichus</taxon>
    </lineage>
</organism>
<evidence type="ECO:0000313" key="1">
    <source>
        <dbReference type="EMBL" id="MCP2260674.1"/>
    </source>
</evidence>
<evidence type="ECO:0000313" key="2">
    <source>
        <dbReference type="Proteomes" id="UP001205311"/>
    </source>
</evidence>
<dbReference type="RefSeq" id="WP_372502775.1">
    <property type="nucleotide sequence ID" value="NZ_JAMTCP010000030.1"/>
</dbReference>
<gene>
    <name evidence="1" type="ORF">LX15_004394</name>
</gene>